<name>A0A0E0G0T3_ORYNI</name>
<dbReference type="InterPro" id="IPR053793">
    <property type="entry name" value="PB1-like"/>
</dbReference>
<feature type="domain" description="PB1" evidence="7">
    <location>
        <begin position="616"/>
        <end position="691"/>
    </location>
</feature>
<evidence type="ECO:0000256" key="3">
    <source>
        <dbReference type="ARBA" id="ARBA00023163"/>
    </source>
</evidence>
<organism evidence="8">
    <name type="scientific">Oryza nivara</name>
    <name type="common">Indian wild rice</name>
    <name type="synonym">Oryza sativa f. spontanea</name>
    <dbReference type="NCBI Taxonomy" id="4536"/>
    <lineage>
        <taxon>Eukaryota</taxon>
        <taxon>Viridiplantae</taxon>
        <taxon>Streptophyta</taxon>
        <taxon>Embryophyta</taxon>
        <taxon>Tracheophyta</taxon>
        <taxon>Spermatophyta</taxon>
        <taxon>Magnoliopsida</taxon>
        <taxon>Liliopsida</taxon>
        <taxon>Poales</taxon>
        <taxon>Poaceae</taxon>
        <taxon>BOP clade</taxon>
        <taxon>Oryzoideae</taxon>
        <taxon>Oryzeae</taxon>
        <taxon>Oryzinae</taxon>
        <taxon>Oryza</taxon>
    </lineage>
</organism>
<dbReference type="PROSITE" id="PS51519">
    <property type="entry name" value="RWP_RK"/>
    <property type="match status" value="1"/>
</dbReference>
<evidence type="ECO:0008006" key="10">
    <source>
        <dbReference type="Google" id="ProtNLM"/>
    </source>
</evidence>
<dbReference type="InterPro" id="IPR000270">
    <property type="entry name" value="PB1_dom"/>
</dbReference>
<evidence type="ECO:0000256" key="5">
    <source>
        <dbReference type="SAM" id="MobiDB-lite"/>
    </source>
</evidence>
<keyword evidence="2" id="KW-0238">DNA-binding</keyword>
<dbReference type="InterPro" id="IPR003035">
    <property type="entry name" value="RWP-RK_dom"/>
</dbReference>
<evidence type="ECO:0000259" key="7">
    <source>
        <dbReference type="PROSITE" id="PS51745"/>
    </source>
</evidence>
<dbReference type="Pfam" id="PF22922">
    <property type="entry name" value="GAF_NLP"/>
    <property type="match status" value="1"/>
</dbReference>
<dbReference type="InterPro" id="IPR045012">
    <property type="entry name" value="NLP"/>
</dbReference>
<dbReference type="Pfam" id="PF00564">
    <property type="entry name" value="PB1"/>
    <property type="match status" value="1"/>
</dbReference>
<evidence type="ECO:0000313" key="8">
    <source>
        <dbReference type="EnsemblPlants" id="ONIVA02G02790.1"/>
    </source>
</evidence>
<dbReference type="SUPFAM" id="SSF54277">
    <property type="entry name" value="CAD &amp; PB1 domains"/>
    <property type="match status" value="1"/>
</dbReference>
<dbReference type="Gramene" id="ONIVA02G02790.1">
    <property type="protein sequence ID" value="ONIVA02G02790.1"/>
    <property type="gene ID" value="ONIVA02G02790"/>
</dbReference>
<feature type="region of interest" description="Disordered" evidence="5">
    <location>
        <begin position="464"/>
        <end position="487"/>
    </location>
</feature>
<evidence type="ECO:0000313" key="9">
    <source>
        <dbReference type="Proteomes" id="UP000006591"/>
    </source>
</evidence>
<dbReference type="STRING" id="4536.A0A0E0G0T3"/>
<dbReference type="OMA" id="VMESVNC"/>
<protein>
    <recommendedName>
        <fullName evidence="10">RWP-RK domain-containing protein</fullName>
    </recommendedName>
</protein>
<dbReference type="AlphaFoldDB" id="A0A0E0G0T3"/>
<evidence type="ECO:0000256" key="4">
    <source>
        <dbReference type="ARBA" id="ARBA00023242"/>
    </source>
</evidence>
<proteinExistence type="predicted"/>
<dbReference type="eggNOG" id="ENOG502QQ6H">
    <property type="taxonomic scope" value="Eukaryota"/>
</dbReference>
<dbReference type="PANTHER" id="PTHR32002">
    <property type="entry name" value="PROTEIN NLP8"/>
    <property type="match status" value="1"/>
</dbReference>
<accession>A0A0E0G0T3</accession>
<reference evidence="8" key="2">
    <citation type="submission" date="2018-04" db="EMBL/GenBank/DDBJ databases">
        <title>OnivRS2 (Oryza nivara Reference Sequence Version 2).</title>
        <authorList>
            <person name="Zhang J."/>
            <person name="Kudrna D."/>
            <person name="Lee S."/>
            <person name="Talag J."/>
            <person name="Rajasekar S."/>
            <person name="Welchert J."/>
            <person name="Hsing Y.-I."/>
            <person name="Wing R.A."/>
        </authorList>
    </citation>
    <scope>NUCLEOTIDE SEQUENCE [LARGE SCALE GENOMIC DNA]</scope>
    <source>
        <strain evidence="8">SL10</strain>
    </source>
</reference>
<dbReference type="Proteomes" id="UP000006591">
    <property type="component" value="Chromosome 2"/>
</dbReference>
<dbReference type="Gene3D" id="3.10.20.90">
    <property type="entry name" value="Phosphatidylinositol 3-kinase Catalytic Subunit, Chain A, domain 1"/>
    <property type="match status" value="1"/>
</dbReference>
<feature type="compositionally biased region" description="Polar residues" evidence="5">
    <location>
        <begin position="580"/>
        <end position="592"/>
    </location>
</feature>
<dbReference type="PROSITE" id="PS51745">
    <property type="entry name" value="PB1"/>
    <property type="match status" value="1"/>
</dbReference>
<keyword evidence="4" id="KW-0539">Nucleus</keyword>
<evidence type="ECO:0000256" key="1">
    <source>
        <dbReference type="ARBA" id="ARBA00023015"/>
    </source>
</evidence>
<dbReference type="EnsemblPlants" id="ONIVA02G02790.1">
    <property type="protein sequence ID" value="ONIVA02G02790.1"/>
    <property type="gene ID" value="ONIVA02G02790"/>
</dbReference>
<dbReference type="InterPro" id="IPR055081">
    <property type="entry name" value="NLP1-9_GAF"/>
</dbReference>
<keyword evidence="9" id="KW-1185">Reference proteome</keyword>
<feature type="compositionally biased region" description="Gly residues" evidence="5">
    <location>
        <begin position="16"/>
        <end position="31"/>
    </location>
</feature>
<keyword evidence="3" id="KW-0804">Transcription</keyword>
<evidence type="ECO:0000259" key="6">
    <source>
        <dbReference type="PROSITE" id="PS51519"/>
    </source>
</evidence>
<feature type="domain" description="RWP-RK" evidence="6">
    <location>
        <begin position="471"/>
        <end position="557"/>
    </location>
</feature>
<dbReference type="GO" id="GO:0003677">
    <property type="term" value="F:DNA binding"/>
    <property type="evidence" value="ECO:0007669"/>
    <property type="project" value="UniProtKB-KW"/>
</dbReference>
<feature type="region of interest" description="Disordered" evidence="5">
    <location>
        <begin position="16"/>
        <end position="35"/>
    </location>
</feature>
<reference evidence="8" key="1">
    <citation type="submission" date="2015-04" db="UniProtKB">
        <authorList>
            <consortium name="EnsemblPlants"/>
        </authorList>
    </citation>
    <scope>IDENTIFICATION</scope>
    <source>
        <strain evidence="8">SL10</strain>
    </source>
</reference>
<dbReference type="PANTHER" id="PTHR32002:SF74">
    <property type="entry name" value="OS02G0136000 PROTEIN"/>
    <property type="match status" value="1"/>
</dbReference>
<dbReference type="InterPro" id="IPR034891">
    <property type="entry name" value="PB1_NLP"/>
</dbReference>
<dbReference type="GO" id="GO:0003700">
    <property type="term" value="F:DNA-binding transcription factor activity"/>
    <property type="evidence" value="ECO:0007669"/>
    <property type="project" value="InterPro"/>
</dbReference>
<dbReference type="CDD" id="cd06407">
    <property type="entry name" value="PB1_NLP"/>
    <property type="match status" value="1"/>
</dbReference>
<feature type="region of interest" description="Disordered" evidence="5">
    <location>
        <begin position="579"/>
        <end position="607"/>
    </location>
</feature>
<evidence type="ECO:0000256" key="2">
    <source>
        <dbReference type="ARBA" id="ARBA00023125"/>
    </source>
</evidence>
<dbReference type="SMART" id="SM00666">
    <property type="entry name" value="PB1"/>
    <property type="match status" value="1"/>
</dbReference>
<keyword evidence="1" id="KW-0805">Transcription regulation</keyword>
<sequence length="753" mass="80006">MERVVGDFNLLLQRGGAAGERGSEGGGGGSPGTEEAAAVAVKQRIARALRLYKEAAGDGGGGWMVQVWAPARDGARRVLATRGQPFVLASQCHRLFQYRTVSLTRVFPVGGAAAADEQGLPARAFDATAPEWTPNVQCYGSGEYARISYALIYDIQGSLALPILDPDDASSPLAVFELVTTAPLLRVSGEVANLCNALRAVSLRGAGICNRAAECYSLAVNQIVHRDATRAAMAEVSELLITVCEAHKLPLAQTWVRCRSCGGGGEDTEKAALTTAGAPFHLAAGADARGFRDACVEHHLQRGQGLVGTAARAPGGGRLCADVARCSKDDYPLAHYAGMYGLAGCLVLRAELSAAAMADAAAATAGDEEDCVVLELFLPPDCTGVAEQKAAVDAVSATIKQCSGNLKAIVISNLDDLFLDTMADGDHQLRHEMDDLGDDQRCSDEEDLQLLENTNIGELNIHNADQIRNEDPTSQVGKNKTKRGKAEKSVTLEELQKHFSGSLKDAARSLGVCPTTMKRICRQHGIPRWPFRKISKVNRSLDKMKRVMESVNCSPSPPVAMPAHPALLLPPPPPPPRPCLSSTVGETSSHGSCQAPPSHAKTALRKPPRCGNGDGVVTIKASHRGDIIRFRVPCSASVAAVKAEVAKRLSLDAGAFDVKYLDDDHQWVLLSCDADFQECLDVVPALPSMPVTGRSGSGAAAPVVVRLMVQEVADNIGKFPQPKDPFLSLMVCNPVGVPVYQCSPWTSVYQFRM</sequence>
<dbReference type="Pfam" id="PF02042">
    <property type="entry name" value="RWP-RK"/>
    <property type="match status" value="1"/>
</dbReference>